<reference evidence="2" key="1">
    <citation type="submission" date="2023-08" db="EMBL/GenBank/DDBJ databases">
        <title>A collection of bacterial strains from the Burkholderia cepacia Research Laboratory and Repository.</title>
        <authorList>
            <person name="Lipuma J."/>
            <person name="Spilker T."/>
        </authorList>
    </citation>
    <scope>NUCLEOTIDE SEQUENCE</scope>
    <source>
        <strain evidence="2">AU0862</strain>
    </source>
</reference>
<proteinExistence type="predicted"/>
<evidence type="ECO:0000313" key="2">
    <source>
        <dbReference type="EMBL" id="MCA8381536.1"/>
    </source>
</evidence>
<feature type="region of interest" description="Disordered" evidence="1">
    <location>
        <begin position="62"/>
        <end position="83"/>
    </location>
</feature>
<evidence type="ECO:0000256" key="1">
    <source>
        <dbReference type="SAM" id="MobiDB-lite"/>
    </source>
</evidence>
<name>A0AAW4TIB8_9BURK</name>
<accession>A0AAW4TIB8</accession>
<dbReference type="RefSeq" id="WP_226134539.1">
    <property type="nucleotide sequence ID" value="NZ_JAIZTC010000006.1"/>
</dbReference>
<sequence length="83" mass="9206">MTVFKFSHYDTKQYLNVQAKGGFPPGRPAISSSIVGLVNTAMGNFLANVEAVRADRLNAYRRTRLHTTPSPTVHPQHGAHHHE</sequence>
<protein>
    <submittedName>
        <fullName evidence="2">Uncharacterized protein</fullName>
    </submittedName>
</protein>
<organism evidence="2 3">
    <name type="scientific">Burkholderia cenocepacia</name>
    <dbReference type="NCBI Taxonomy" id="95486"/>
    <lineage>
        <taxon>Bacteria</taxon>
        <taxon>Pseudomonadati</taxon>
        <taxon>Pseudomonadota</taxon>
        <taxon>Betaproteobacteria</taxon>
        <taxon>Burkholderiales</taxon>
        <taxon>Burkholderiaceae</taxon>
        <taxon>Burkholderia</taxon>
        <taxon>Burkholderia cepacia complex</taxon>
    </lineage>
</organism>
<gene>
    <name evidence="2" type="ORF">LGN22_21835</name>
</gene>
<dbReference type="EMBL" id="JAIZTC010000006">
    <property type="protein sequence ID" value="MCA8381536.1"/>
    <property type="molecule type" value="Genomic_DNA"/>
</dbReference>
<dbReference type="AlphaFoldDB" id="A0AAW4TIB8"/>
<dbReference type="Proteomes" id="UP001199070">
    <property type="component" value="Unassembled WGS sequence"/>
</dbReference>
<comment type="caution">
    <text evidence="2">The sequence shown here is derived from an EMBL/GenBank/DDBJ whole genome shotgun (WGS) entry which is preliminary data.</text>
</comment>
<evidence type="ECO:0000313" key="3">
    <source>
        <dbReference type="Proteomes" id="UP001199070"/>
    </source>
</evidence>